<evidence type="ECO:0000313" key="1">
    <source>
        <dbReference type="EMBL" id="MBX30929.1"/>
    </source>
</evidence>
<accession>A0A2P2ML25</accession>
<organism evidence="1">
    <name type="scientific">Rhizophora mucronata</name>
    <name type="common">Asiatic mangrove</name>
    <dbReference type="NCBI Taxonomy" id="61149"/>
    <lineage>
        <taxon>Eukaryota</taxon>
        <taxon>Viridiplantae</taxon>
        <taxon>Streptophyta</taxon>
        <taxon>Embryophyta</taxon>
        <taxon>Tracheophyta</taxon>
        <taxon>Spermatophyta</taxon>
        <taxon>Magnoliopsida</taxon>
        <taxon>eudicotyledons</taxon>
        <taxon>Gunneridae</taxon>
        <taxon>Pentapetalae</taxon>
        <taxon>rosids</taxon>
        <taxon>fabids</taxon>
        <taxon>Malpighiales</taxon>
        <taxon>Rhizophoraceae</taxon>
        <taxon>Rhizophora</taxon>
    </lineage>
</organism>
<name>A0A2P2ML25_RHIMU</name>
<sequence length="12" mass="1463">MDYFLAESEDED</sequence>
<proteinExistence type="predicted"/>
<dbReference type="EMBL" id="GGEC01050445">
    <property type="protein sequence ID" value="MBX30929.1"/>
    <property type="molecule type" value="Transcribed_RNA"/>
</dbReference>
<reference evidence="1" key="1">
    <citation type="submission" date="2018-02" db="EMBL/GenBank/DDBJ databases">
        <title>Rhizophora mucronata_Transcriptome.</title>
        <authorList>
            <person name="Meera S.P."/>
            <person name="Sreeshan A."/>
            <person name="Augustine A."/>
        </authorList>
    </citation>
    <scope>NUCLEOTIDE SEQUENCE</scope>
    <source>
        <tissue evidence="1">Leaf</tissue>
    </source>
</reference>
<protein>
    <submittedName>
        <fullName evidence="1">Trafficking protein particle complex subunit 8 isoform X2</fullName>
    </submittedName>
</protein>